<dbReference type="SUPFAM" id="SSF56059">
    <property type="entry name" value="Glutathione synthetase ATP-binding domain-like"/>
    <property type="match status" value="1"/>
</dbReference>
<reference evidence="4" key="1">
    <citation type="journal article" date="2019" name="Int. J. Syst. Evol. Microbiol.">
        <title>The Global Catalogue of Microorganisms (GCM) 10K type strain sequencing project: providing services to taxonomists for standard genome sequencing and annotation.</title>
        <authorList>
            <consortium name="The Broad Institute Genomics Platform"/>
            <consortium name="The Broad Institute Genome Sequencing Center for Infectious Disease"/>
            <person name="Wu L."/>
            <person name="Ma J."/>
        </authorList>
    </citation>
    <scope>NUCLEOTIDE SEQUENCE [LARGE SCALE GENOMIC DNA]</scope>
    <source>
        <strain evidence="4">CGMCC 1.15461</strain>
    </source>
</reference>
<dbReference type="PANTHER" id="PTHR21621">
    <property type="entry name" value="RIBOSOMAL PROTEIN S6 MODIFICATION PROTEIN"/>
    <property type="match status" value="1"/>
</dbReference>
<dbReference type="InterPro" id="IPR011761">
    <property type="entry name" value="ATP-grasp"/>
</dbReference>
<evidence type="ECO:0000313" key="4">
    <source>
        <dbReference type="Proteomes" id="UP000615760"/>
    </source>
</evidence>
<dbReference type="InterPro" id="IPR013651">
    <property type="entry name" value="ATP-grasp_RimK-type"/>
</dbReference>
<dbReference type="Pfam" id="PF08443">
    <property type="entry name" value="RimK"/>
    <property type="match status" value="1"/>
</dbReference>
<feature type="domain" description="ATP-grasp" evidence="2">
    <location>
        <begin position="64"/>
        <end position="118"/>
    </location>
</feature>
<dbReference type="InterPro" id="IPR013815">
    <property type="entry name" value="ATP_grasp_subdomain_1"/>
</dbReference>
<organism evidence="3 4">
    <name type="scientific">Flavobacterium suaedae</name>
    <dbReference type="NCBI Taxonomy" id="1767027"/>
    <lineage>
        <taxon>Bacteria</taxon>
        <taxon>Pseudomonadati</taxon>
        <taxon>Bacteroidota</taxon>
        <taxon>Flavobacteriia</taxon>
        <taxon>Flavobacteriales</taxon>
        <taxon>Flavobacteriaceae</taxon>
        <taxon>Flavobacterium</taxon>
    </lineage>
</organism>
<comment type="caution">
    <text evidence="3">The sequence shown here is derived from an EMBL/GenBank/DDBJ whole genome shotgun (WGS) entry which is preliminary data.</text>
</comment>
<evidence type="ECO:0000259" key="2">
    <source>
        <dbReference type="PROSITE" id="PS50975"/>
    </source>
</evidence>
<keyword evidence="1" id="KW-0067">ATP-binding</keyword>
<sequence>MNCHDDDIISQLEDCSALLWHFHHNSVKDSHIARQILFSLEQTGFKVFPDFRTSWHFDDKVGQKYLLERLGAPFVPSHVFVNKKEALNWVSTTNYPKVFKLKGGAGSQNVLLVNSREQAKKIVKKAFSSGFSNYNAWGSLKERTRMWRSGKASIFDVIKGIARVVKPPEFAKGLGVEYGYVYFQDFIPNNDSDTRIIVIDGKAFALKRYVRENDFRASGSGFLGFDKKLFNEDCIALAFKLTKGLNAQCVAYDFIFDSNKQPLLVEISYGFSPDAYDVCPGYWDESLRWFEGEFNPQGWIIDSLIK</sequence>
<dbReference type="PANTHER" id="PTHR21621:SF0">
    <property type="entry name" value="BETA-CITRYLGLUTAMATE SYNTHASE B-RELATED"/>
    <property type="match status" value="1"/>
</dbReference>
<name>A0ABQ1JLI5_9FLAO</name>
<dbReference type="Gene3D" id="3.30.470.20">
    <property type="entry name" value="ATP-grasp fold, B domain"/>
    <property type="match status" value="1"/>
</dbReference>
<keyword evidence="1" id="KW-0547">Nucleotide-binding</keyword>
<evidence type="ECO:0000256" key="1">
    <source>
        <dbReference type="PROSITE-ProRule" id="PRU00409"/>
    </source>
</evidence>
<dbReference type="Proteomes" id="UP000615760">
    <property type="component" value="Unassembled WGS sequence"/>
</dbReference>
<proteinExistence type="predicted"/>
<keyword evidence="4" id="KW-1185">Reference proteome</keyword>
<evidence type="ECO:0000313" key="3">
    <source>
        <dbReference type="EMBL" id="GGB72078.1"/>
    </source>
</evidence>
<dbReference type="Gene3D" id="3.30.1490.20">
    <property type="entry name" value="ATP-grasp fold, A domain"/>
    <property type="match status" value="1"/>
</dbReference>
<gene>
    <name evidence="3" type="ORF">GCM10007424_10080</name>
</gene>
<dbReference type="EMBL" id="BMJE01000002">
    <property type="protein sequence ID" value="GGB72078.1"/>
    <property type="molecule type" value="Genomic_DNA"/>
</dbReference>
<accession>A0ABQ1JLI5</accession>
<protein>
    <recommendedName>
        <fullName evidence="2">ATP-grasp domain-containing protein</fullName>
    </recommendedName>
</protein>
<dbReference type="PROSITE" id="PS50975">
    <property type="entry name" value="ATP_GRASP"/>
    <property type="match status" value="1"/>
</dbReference>